<organism evidence="10 11">
    <name type="scientific">Ascoidea rubescens DSM 1968</name>
    <dbReference type="NCBI Taxonomy" id="1344418"/>
    <lineage>
        <taxon>Eukaryota</taxon>
        <taxon>Fungi</taxon>
        <taxon>Dikarya</taxon>
        <taxon>Ascomycota</taxon>
        <taxon>Saccharomycotina</taxon>
        <taxon>Saccharomycetes</taxon>
        <taxon>Ascoideaceae</taxon>
        <taxon>Ascoidea</taxon>
    </lineage>
</organism>
<dbReference type="GO" id="GO:0051082">
    <property type="term" value="F:unfolded protein binding"/>
    <property type="evidence" value="ECO:0007669"/>
    <property type="project" value="InterPro"/>
</dbReference>
<dbReference type="InterPro" id="IPR001623">
    <property type="entry name" value="DnaJ_domain"/>
</dbReference>
<dbReference type="CDD" id="cd10747">
    <property type="entry name" value="DnaJ_C"/>
    <property type="match status" value="1"/>
</dbReference>
<dbReference type="InterPro" id="IPR036410">
    <property type="entry name" value="HSP_DnaJ_Cys-rich_dom_sf"/>
</dbReference>
<dbReference type="Gene3D" id="1.10.287.110">
    <property type="entry name" value="DnaJ domain"/>
    <property type="match status" value="1"/>
</dbReference>
<evidence type="ECO:0000256" key="7">
    <source>
        <dbReference type="SAM" id="SignalP"/>
    </source>
</evidence>
<dbReference type="Proteomes" id="UP000095038">
    <property type="component" value="Unassembled WGS sequence"/>
</dbReference>
<dbReference type="Pfam" id="PF01556">
    <property type="entry name" value="DnaJ_C"/>
    <property type="match status" value="1"/>
</dbReference>
<dbReference type="InterPro" id="IPR036869">
    <property type="entry name" value="J_dom_sf"/>
</dbReference>
<keyword evidence="1 6" id="KW-0479">Metal-binding</keyword>
<dbReference type="SUPFAM" id="SSF57938">
    <property type="entry name" value="DnaJ/Hsp40 cysteine-rich domain"/>
    <property type="match status" value="1"/>
</dbReference>
<dbReference type="GeneID" id="30965389"/>
<dbReference type="PANTHER" id="PTHR43888">
    <property type="entry name" value="DNAJ-LIKE-2, ISOFORM A-RELATED"/>
    <property type="match status" value="1"/>
</dbReference>
<feature type="chain" id="PRO_5008910486" evidence="7">
    <location>
        <begin position="25"/>
        <end position="375"/>
    </location>
</feature>
<evidence type="ECO:0000256" key="1">
    <source>
        <dbReference type="ARBA" id="ARBA00022723"/>
    </source>
</evidence>
<accession>A0A1D2VJB0</accession>
<dbReference type="FunFam" id="2.10.230.10:FF:000001">
    <property type="entry name" value="DnaJ subfamily A member 2"/>
    <property type="match status" value="1"/>
</dbReference>
<keyword evidence="4 6" id="KW-0862">Zinc</keyword>
<dbReference type="Gene3D" id="2.10.230.10">
    <property type="entry name" value="Heat shock protein DnaJ, cysteine-rich domain"/>
    <property type="match status" value="1"/>
</dbReference>
<dbReference type="GO" id="GO:0008270">
    <property type="term" value="F:zinc ion binding"/>
    <property type="evidence" value="ECO:0007669"/>
    <property type="project" value="UniProtKB-KW"/>
</dbReference>
<evidence type="ECO:0000256" key="3">
    <source>
        <dbReference type="ARBA" id="ARBA00022771"/>
    </source>
</evidence>
<protein>
    <submittedName>
        <fullName evidence="10">DnaJ-domain-containing protein</fullName>
    </submittedName>
</protein>
<feature type="domain" description="J" evidence="8">
    <location>
        <begin position="28"/>
        <end position="93"/>
    </location>
</feature>
<dbReference type="AlphaFoldDB" id="A0A1D2VJB0"/>
<evidence type="ECO:0000256" key="6">
    <source>
        <dbReference type="PROSITE-ProRule" id="PRU00546"/>
    </source>
</evidence>
<evidence type="ECO:0000313" key="10">
    <source>
        <dbReference type="EMBL" id="ODV61708.1"/>
    </source>
</evidence>
<dbReference type="Pfam" id="PF00684">
    <property type="entry name" value="DnaJ_CXXCXGXG"/>
    <property type="match status" value="1"/>
</dbReference>
<dbReference type="GO" id="GO:0030544">
    <property type="term" value="F:Hsp70 protein binding"/>
    <property type="evidence" value="ECO:0007669"/>
    <property type="project" value="InterPro"/>
</dbReference>
<dbReference type="SUPFAM" id="SSF46565">
    <property type="entry name" value="Chaperone J-domain"/>
    <property type="match status" value="1"/>
</dbReference>
<dbReference type="CDD" id="cd10719">
    <property type="entry name" value="DnaJ_zf"/>
    <property type="match status" value="1"/>
</dbReference>
<evidence type="ECO:0000256" key="4">
    <source>
        <dbReference type="ARBA" id="ARBA00022833"/>
    </source>
</evidence>
<dbReference type="PROSITE" id="PS51188">
    <property type="entry name" value="ZF_CR"/>
    <property type="match status" value="1"/>
</dbReference>
<dbReference type="SMART" id="SM00271">
    <property type="entry name" value="DnaJ"/>
    <property type="match status" value="1"/>
</dbReference>
<dbReference type="Gene3D" id="2.60.260.20">
    <property type="entry name" value="Urease metallochaperone UreE, N-terminal domain"/>
    <property type="match status" value="2"/>
</dbReference>
<feature type="zinc finger region" description="CR-type" evidence="6">
    <location>
        <begin position="152"/>
        <end position="234"/>
    </location>
</feature>
<dbReference type="STRING" id="1344418.A0A1D2VJB0"/>
<dbReference type="GO" id="GO:0001671">
    <property type="term" value="F:ATPase activator activity"/>
    <property type="evidence" value="ECO:0007669"/>
    <property type="project" value="UniProtKB-ARBA"/>
</dbReference>
<dbReference type="SUPFAM" id="SSF49493">
    <property type="entry name" value="HSP40/DnaJ peptide-binding domain"/>
    <property type="match status" value="2"/>
</dbReference>
<evidence type="ECO:0000259" key="8">
    <source>
        <dbReference type="PROSITE" id="PS50076"/>
    </source>
</evidence>
<dbReference type="InParanoid" id="A0A1D2VJB0"/>
<dbReference type="RefSeq" id="XP_020048015.1">
    <property type="nucleotide sequence ID" value="XM_020191753.1"/>
</dbReference>
<dbReference type="InterPro" id="IPR008971">
    <property type="entry name" value="HSP40/DnaJ_pept-bd"/>
</dbReference>
<feature type="signal peptide" evidence="7">
    <location>
        <begin position="1"/>
        <end position="24"/>
    </location>
</feature>
<evidence type="ECO:0000256" key="5">
    <source>
        <dbReference type="ARBA" id="ARBA00023186"/>
    </source>
</evidence>
<gene>
    <name evidence="10" type="ORF">ASCRUDRAFT_70168</name>
</gene>
<dbReference type="FunCoup" id="A0A1D2VJB0">
    <property type="interactions" value="477"/>
</dbReference>
<reference evidence="11" key="1">
    <citation type="submission" date="2016-05" db="EMBL/GenBank/DDBJ databases">
        <title>Comparative genomics of biotechnologically important yeasts.</title>
        <authorList>
            <consortium name="DOE Joint Genome Institute"/>
            <person name="Riley R."/>
            <person name="Haridas S."/>
            <person name="Wolfe K.H."/>
            <person name="Lopes M.R."/>
            <person name="Hittinger C.T."/>
            <person name="Goker M."/>
            <person name="Salamov A."/>
            <person name="Wisecaver J."/>
            <person name="Long T.M."/>
            <person name="Aerts A.L."/>
            <person name="Barry K."/>
            <person name="Choi C."/>
            <person name="Clum A."/>
            <person name="Coughlan A.Y."/>
            <person name="Deshpande S."/>
            <person name="Douglass A.P."/>
            <person name="Hanson S.J."/>
            <person name="Klenk H.-P."/>
            <person name="Labutti K."/>
            <person name="Lapidus A."/>
            <person name="Lindquist E."/>
            <person name="Lipzen A."/>
            <person name="Meier-Kolthoff J.P."/>
            <person name="Ohm R.A."/>
            <person name="Otillar R.P."/>
            <person name="Pangilinan J."/>
            <person name="Peng Y."/>
            <person name="Rokas A."/>
            <person name="Rosa C.A."/>
            <person name="Scheuner C."/>
            <person name="Sibirny A.A."/>
            <person name="Slot J.C."/>
            <person name="Stielow J.B."/>
            <person name="Sun H."/>
            <person name="Kurtzman C.P."/>
            <person name="Blackwell M."/>
            <person name="Grigoriev I.V."/>
            <person name="Jeffries T.W."/>
        </authorList>
    </citation>
    <scope>NUCLEOTIDE SEQUENCE [LARGE SCALE GENOMIC DNA]</scope>
    <source>
        <strain evidence="11">DSM 1968</strain>
    </source>
</reference>
<dbReference type="InterPro" id="IPR018253">
    <property type="entry name" value="DnaJ_domain_CS"/>
</dbReference>
<evidence type="ECO:0000313" key="11">
    <source>
        <dbReference type="Proteomes" id="UP000095038"/>
    </source>
</evidence>
<feature type="domain" description="CR-type" evidence="9">
    <location>
        <begin position="152"/>
        <end position="234"/>
    </location>
</feature>
<keyword evidence="3 6" id="KW-0863">Zinc-finger</keyword>
<dbReference type="GO" id="GO:0006457">
    <property type="term" value="P:protein folding"/>
    <property type="evidence" value="ECO:0007669"/>
    <property type="project" value="InterPro"/>
</dbReference>
<proteinExistence type="predicted"/>
<dbReference type="OrthoDB" id="550424at2759"/>
<dbReference type="InterPro" id="IPR002939">
    <property type="entry name" value="DnaJ_C"/>
</dbReference>
<dbReference type="InterPro" id="IPR001305">
    <property type="entry name" value="HSP_DnaJ_Cys-rich_dom"/>
</dbReference>
<dbReference type="PROSITE" id="PS00636">
    <property type="entry name" value="DNAJ_1"/>
    <property type="match status" value="1"/>
</dbReference>
<keyword evidence="11" id="KW-1185">Reference proteome</keyword>
<keyword evidence="7" id="KW-0732">Signal</keyword>
<dbReference type="CDD" id="cd06257">
    <property type="entry name" value="DnaJ"/>
    <property type="match status" value="1"/>
</dbReference>
<dbReference type="PROSITE" id="PS50076">
    <property type="entry name" value="DNAJ_2"/>
    <property type="match status" value="1"/>
</dbReference>
<dbReference type="EMBL" id="KV454479">
    <property type="protein sequence ID" value="ODV61708.1"/>
    <property type="molecule type" value="Genomic_DNA"/>
</dbReference>
<dbReference type="PRINTS" id="PR00625">
    <property type="entry name" value="JDOMAIN"/>
</dbReference>
<keyword evidence="2" id="KW-0677">Repeat</keyword>
<evidence type="ECO:0000259" key="9">
    <source>
        <dbReference type="PROSITE" id="PS51188"/>
    </source>
</evidence>
<dbReference type="GO" id="GO:0072655">
    <property type="term" value="P:establishment of protein localization to mitochondrion"/>
    <property type="evidence" value="ECO:0007669"/>
    <property type="project" value="UniProtKB-ARBA"/>
</dbReference>
<evidence type="ECO:0000256" key="2">
    <source>
        <dbReference type="ARBA" id="ARBA00022737"/>
    </source>
</evidence>
<sequence>MRAFGRLIALLVMFNLVLVSLVNGQETDLYKVLDVPRDASDKDIKKAYRVLSKKYHPDKNPNDELSHQKFIEIGEAYEILSDSEKRQVYDNYGYEAVKNGQNPNQQQQQHDPFDFFQHMFGGNRGNQKNVRKQKGQNIQVNIELTLNEYYNGDLKEYQINLKTVCDHCHGTASEDGKEHKCNECNGSGLKVIKRQLGPGMFQTFQTTCPKCQGKGKLIKNYCKKCNGQGIIDSTKSFNIHVSPGVDRHHVQVFENQANQYPDKNIIPGDLLFQFNENYSKNNLGYRRRGNNLFRTEYLSLKEALLGNWKRQLDFFNKDEPVHIKRIKNQIVTNDEIEIIKNKGMPIPESDDQFGDLYIQYKIIMPVGLKNPHDEF</sequence>
<dbReference type="Pfam" id="PF00226">
    <property type="entry name" value="DnaJ"/>
    <property type="match status" value="1"/>
</dbReference>
<name>A0A1D2VJB0_9ASCO</name>
<dbReference type="InterPro" id="IPR044713">
    <property type="entry name" value="DNJA1/2-like"/>
</dbReference>
<keyword evidence="5" id="KW-0143">Chaperone</keyword>